<dbReference type="AlphaFoldDB" id="A0A378K318"/>
<feature type="transmembrane region" description="Helical" evidence="3">
    <location>
        <begin position="310"/>
        <end position="329"/>
    </location>
</feature>
<feature type="transmembrane region" description="Helical" evidence="3">
    <location>
        <begin position="149"/>
        <end position="167"/>
    </location>
</feature>
<evidence type="ECO:0000256" key="2">
    <source>
        <dbReference type="SAM" id="MobiDB-lite"/>
    </source>
</evidence>
<feature type="compositionally biased region" description="Basic and acidic residues" evidence="2">
    <location>
        <begin position="450"/>
        <end position="459"/>
    </location>
</feature>
<sequence length="511" mass="56940">MTRHFILRINWYIIYTDISLMRDTMVLDSGVKEDEQDKTGQIEVLKAIQAPVNYTLVPLTKKSLLRSALARIPWVSKFSLKFDDAADTAINIGERVTEVNDSFGNESIAHGFHYAVLAMAILDFVRIPLIYFAAYLFNEKIPIKMSTNLRWAYSAFLLGLTITALVSPVTAPVIAFVSAGTGLVFGIFLLARTLINQYKLGRERKLLHEEIIKAEEEMKTLQEEAKDLEQQLTASTGDELLALNIKDLEERYNSQKSLLSDLKNQELHIEQKIARVGMMRVLDKSIGIGLTSLSIIGLVVTLFVPPVGGWILAGAAIAGGVYLFARLMTPVFKFLGNWLINQFKPTEEPVQNESKEHLENDHQLEDSHKAVLENILESNNPVSSPISPDDQLLNSAVTNSEIPDDEFPESKVIAPTVSQDFVPEHGLMVHEVDSTAVVLASLMSKEAIKEYSEHQHEQSDESDNVSELDGDGLKPKRTLLFKPEPTPDANMDSEVVDTEDEGENEAVSEHP</sequence>
<keyword evidence="1" id="KW-0175">Coiled coil</keyword>
<organism evidence="5 7">
    <name type="scientific">Legionella moravica</name>
    <dbReference type="NCBI Taxonomy" id="39962"/>
    <lineage>
        <taxon>Bacteria</taxon>
        <taxon>Pseudomonadati</taxon>
        <taxon>Pseudomonadota</taxon>
        <taxon>Gammaproteobacteria</taxon>
        <taxon>Legionellales</taxon>
        <taxon>Legionellaceae</taxon>
        <taxon>Legionella</taxon>
    </lineage>
</organism>
<name>A0A378K318_9GAMM</name>
<evidence type="ECO:0000313" key="5">
    <source>
        <dbReference type="EMBL" id="STX63998.1"/>
    </source>
</evidence>
<feature type="transmembrane region" description="Helical" evidence="3">
    <location>
        <begin position="173"/>
        <end position="195"/>
    </location>
</feature>
<feature type="coiled-coil region" evidence="1">
    <location>
        <begin position="204"/>
        <end position="265"/>
    </location>
</feature>
<reference evidence="5 7" key="2">
    <citation type="submission" date="2018-06" db="EMBL/GenBank/DDBJ databases">
        <authorList>
            <consortium name="Pathogen Informatics"/>
            <person name="Doyle S."/>
        </authorList>
    </citation>
    <scope>NUCLEOTIDE SEQUENCE [LARGE SCALE GENOMIC DNA]</scope>
    <source>
        <strain evidence="5 7">NCTC12239</strain>
    </source>
</reference>
<feature type="region of interest" description="Disordered" evidence="2">
    <location>
        <begin position="450"/>
        <end position="511"/>
    </location>
</feature>
<accession>A0A378K318</accession>
<keyword evidence="3" id="KW-1133">Transmembrane helix</keyword>
<evidence type="ECO:0000256" key="3">
    <source>
        <dbReference type="SAM" id="Phobius"/>
    </source>
</evidence>
<keyword evidence="6" id="KW-1185">Reference proteome</keyword>
<evidence type="ECO:0000313" key="4">
    <source>
        <dbReference type="EMBL" id="KTD34745.1"/>
    </source>
</evidence>
<keyword evidence="3" id="KW-0812">Transmembrane</keyword>
<evidence type="ECO:0000256" key="1">
    <source>
        <dbReference type="SAM" id="Coils"/>
    </source>
</evidence>
<feature type="transmembrane region" description="Helical" evidence="3">
    <location>
        <begin position="112"/>
        <end position="137"/>
    </location>
</feature>
<feature type="transmembrane region" description="Helical" evidence="3">
    <location>
        <begin position="285"/>
        <end position="304"/>
    </location>
</feature>
<gene>
    <name evidence="4" type="ORF">Lmor_1278</name>
    <name evidence="5" type="ORF">NCTC12239_02959</name>
</gene>
<dbReference type="EMBL" id="LNYN01000019">
    <property type="protein sequence ID" value="KTD34745.1"/>
    <property type="molecule type" value="Genomic_DNA"/>
</dbReference>
<proteinExistence type="predicted"/>
<feature type="compositionally biased region" description="Acidic residues" evidence="2">
    <location>
        <begin position="460"/>
        <end position="470"/>
    </location>
</feature>
<dbReference type="EMBL" id="UGOG01000001">
    <property type="protein sequence ID" value="STX63998.1"/>
    <property type="molecule type" value="Genomic_DNA"/>
</dbReference>
<evidence type="ECO:0000313" key="6">
    <source>
        <dbReference type="Proteomes" id="UP000054985"/>
    </source>
</evidence>
<evidence type="ECO:0000313" key="7">
    <source>
        <dbReference type="Proteomes" id="UP000254040"/>
    </source>
</evidence>
<dbReference type="Proteomes" id="UP000054985">
    <property type="component" value="Unassembled WGS sequence"/>
</dbReference>
<dbReference type="STRING" id="39962.Lmor_1278"/>
<protein>
    <submittedName>
        <fullName evidence="5">Coiled-coil protein</fullName>
    </submittedName>
</protein>
<dbReference type="Proteomes" id="UP000254040">
    <property type="component" value="Unassembled WGS sequence"/>
</dbReference>
<feature type="compositionally biased region" description="Acidic residues" evidence="2">
    <location>
        <begin position="494"/>
        <end position="511"/>
    </location>
</feature>
<reference evidence="4 6" key="1">
    <citation type="submission" date="2015-11" db="EMBL/GenBank/DDBJ databases">
        <title>Genomic analysis of 38 Legionella species identifies large and diverse effector repertoires.</title>
        <authorList>
            <person name="Burstein D."/>
            <person name="Amaro F."/>
            <person name="Zusman T."/>
            <person name="Lifshitz Z."/>
            <person name="Cohen O."/>
            <person name="Gilbert J.A."/>
            <person name="Pupko T."/>
            <person name="Shuman H.A."/>
            <person name="Segal G."/>
        </authorList>
    </citation>
    <scope>NUCLEOTIDE SEQUENCE [LARGE SCALE GENOMIC DNA]</scope>
    <source>
        <strain evidence="4 6">ATCC 43877</strain>
    </source>
</reference>
<keyword evidence="3" id="KW-0472">Membrane</keyword>